<proteinExistence type="predicted"/>
<protein>
    <submittedName>
        <fullName evidence="2">Uncharacterized protein</fullName>
    </submittedName>
</protein>
<organism evidence="2 3">
    <name type="scientific">Rotaria magnacalcarata</name>
    <dbReference type="NCBI Taxonomy" id="392030"/>
    <lineage>
        <taxon>Eukaryota</taxon>
        <taxon>Metazoa</taxon>
        <taxon>Spiralia</taxon>
        <taxon>Gnathifera</taxon>
        <taxon>Rotifera</taxon>
        <taxon>Eurotatoria</taxon>
        <taxon>Bdelloidea</taxon>
        <taxon>Philodinida</taxon>
        <taxon>Philodinidae</taxon>
        <taxon>Rotaria</taxon>
    </lineage>
</organism>
<sequence length="196" mass="22741">MKDIEPTFSLEEHAKKIEQAIKITVEATIPAKRTTKKTWISEETLKLADEKRRLKQLKNVSLEYTQQYKGLCKKVKRSARQDKEHWIQDQCEQAEKGLNIGNTREAYGLIKMLRKEFVPRLNVIRNQEGTMLQTKDDIKRRWTQYCSSLYKDPGGGNGMIKELVYIAPLEDEVPQDILYSEVQTAINSLKRNKSPG</sequence>
<dbReference type="Proteomes" id="UP000676336">
    <property type="component" value="Unassembled WGS sequence"/>
</dbReference>
<evidence type="ECO:0000313" key="3">
    <source>
        <dbReference type="Proteomes" id="UP000676336"/>
    </source>
</evidence>
<evidence type="ECO:0000256" key="1">
    <source>
        <dbReference type="SAM" id="Coils"/>
    </source>
</evidence>
<reference evidence="2" key="1">
    <citation type="submission" date="2021-02" db="EMBL/GenBank/DDBJ databases">
        <authorList>
            <person name="Nowell W R."/>
        </authorList>
    </citation>
    <scope>NUCLEOTIDE SEQUENCE</scope>
</reference>
<dbReference type="EMBL" id="CAJOBI010147324">
    <property type="protein sequence ID" value="CAF4795641.1"/>
    <property type="molecule type" value="Genomic_DNA"/>
</dbReference>
<name>A0A8S3B6C4_9BILA</name>
<feature type="coiled-coil region" evidence="1">
    <location>
        <begin position="40"/>
        <end position="67"/>
    </location>
</feature>
<comment type="caution">
    <text evidence="2">The sequence shown here is derived from an EMBL/GenBank/DDBJ whole genome shotgun (WGS) entry which is preliminary data.</text>
</comment>
<keyword evidence="1" id="KW-0175">Coiled coil</keyword>
<dbReference type="AlphaFoldDB" id="A0A8S3B6C4"/>
<feature type="non-terminal residue" evidence="2">
    <location>
        <position position="196"/>
    </location>
</feature>
<accession>A0A8S3B6C4</accession>
<evidence type="ECO:0000313" key="2">
    <source>
        <dbReference type="EMBL" id="CAF4795641.1"/>
    </source>
</evidence>
<gene>
    <name evidence="2" type="ORF">SMN809_LOCUS46956</name>
</gene>